<reference evidence="1" key="2">
    <citation type="submission" date="2018-08" db="UniProtKB">
        <authorList>
            <consortium name="EnsemblPlants"/>
        </authorList>
    </citation>
    <scope>IDENTIFICATION</scope>
    <source>
        <strain evidence="1">Yugu1</strain>
    </source>
</reference>
<dbReference type="AlphaFoldDB" id="K4AHL1"/>
<dbReference type="HOGENOM" id="CLU_2709541_0_0_1"/>
<dbReference type="EMBL" id="AGNK02005735">
    <property type="status" value="NOT_ANNOTATED_CDS"/>
    <property type="molecule type" value="Genomic_DNA"/>
</dbReference>
<protein>
    <submittedName>
        <fullName evidence="1">Uncharacterized protein</fullName>
    </submittedName>
</protein>
<proteinExistence type="predicted"/>
<dbReference type="InParanoid" id="K4AHL1"/>
<evidence type="ECO:0000313" key="2">
    <source>
        <dbReference type="Proteomes" id="UP000004995"/>
    </source>
</evidence>
<reference evidence="2" key="1">
    <citation type="journal article" date="2012" name="Nat. Biotechnol.">
        <title>Reference genome sequence of the model plant Setaria.</title>
        <authorList>
            <person name="Bennetzen J.L."/>
            <person name="Schmutz J."/>
            <person name="Wang H."/>
            <person name="Percifield R."/>
            <person name="Hawkins J."/>
            <person name="Pontaroli A.C."/>
            <person name="Estep M."/>
            <person name="Feng L."/>
            <person name="Vaughn J.N."/>
            <person name="Grimwood J."/>
            <person name="Jenkins J."/>
            <person name="Barry K."/>
            <person name="Lindquist E."/>
            <person name="Hellsten U."/>
            <person name="Deshpande S."/>
            <person name="Wang X."/>
            <person name="Wu X."/>
            <person name="Mitros T."/>
            <person name="Triplett J."/>
            <person name="Yang X."/>
            <person name="Ye C.Y."/>
            <person name="Mauro-Herrera M."/>
            <person name="Wang L."/>
            <person name="Li P."/>
            <person name="Sharma M."/>
            <person name="Sharma R."/>
            <person name="Ronald P.C."/>
            <person name="Panaud O."/>
            <person name="Kellogg E.A."/>
            <person name="Brutnell T.P."/>
            <person name="Doust A.N."/>
            <person name="Tuskan G.A."/>
            <person name="Rokhsar D."/>
            <person name="Devos K.M."/>
        </authorList>
    </citation>
    <scope>NUCLEOTIDE SEQUENCE [LARGE SCALE GENOMIC DNA]</scope>
    <source>
        <strain evidence="2">cv. Yugu1</strain>
    </source>
</reference>
<accession>K4AHL1</accession>
<evidence type="ECO:0000313" key="1">
    <source>
        <dbReference type="EnsemblPlants" id="KQK89490"/>
    </source>
</evidence>
<dbReference type="Proteomes" id="UP000004995">
    <property type="component" value="Unassembled WGS sequence"/>
</dbReference>
<dbReference type="Gramene" id="KQK89490">
    <property type="protein sequence ID" value="KQK89490"/>
    <property type="gene ID" value="SETIT_038368mg"/>
</dbReference>
<sequence>MLRGKLPGAVRIALGSNLNELAAFHTQMAIKTLTDNSKCGEPYMQLFEARSVNHDISPICTSKSTQDNIHIGS</sequence>
<organism evidence="1 2">
    <name type="scientific">Setaria italica</name>
    <name type="common">Foxtail millet</name>
    <name type="synonym">Panicum italicum</name>
    <dbReference type="NCBI Taxonomy" id="4555"/>
    <lineage>
        <taxon>Eukaryota</taxon>
        <taxon>Viridiplantae</taxon>
        <taxon>Streptophyta</taxon>
        <taxon>Embryophyta</taxon>
        <taxon>Tracheophyta</taxon>
        <taxon>Spermatophyta</taxon>
        <taxon>Magnoliopsida</taxon>
        <taxon>Liliopsida</taxon>
        <taxon>Poales</taxon>
        <taxon>Poaceae</taxon>
        <taxon>PACMAD clade</taxon>
        <taxon>Panicoideae</taxon>
        <taxon>Panicodae</taxon>
        <taxon>Paniceae</taxon>
        <taxon>Cenchrinae</taxon>
        <taxon>Setaria</taxon>
    </lineage>
</organism>
<name>K4AHL1_SETIT</name>
<keyword evidence="2" id="KW-1185">Reference proteome</keyword>
<dbReference type="EnsemblPlants" id="KQK89490">
    <property type="protein sequence ID" value="KQK89490"/>
    <property type="gene ID" value="SETIT_038368mg"/>
</dbReference>